<gene>
    <name evidence="1" type="ORF">DIT97_27530</name>
</gene>
<name>A0A3D3REQ6_9PLAN</name>
<evidence type="ECO:0000313" key="1">
    <source>
        <dbReference type="EMBL" id="HCO26578.1"/>
    </source>
</evidence>
<accession>A0A3D3REQ6</accession>
<organism evidence="1 2">
    <name type="scientific">Gimesia maris</name>
    <dbReference type="NCBI Taxonomy" id="122"/>
    <lineage>
        <taxon>Bacteria</taxon>
        <taxon>Pseudomonadati</taxon>
        <taxon>Planctomycetota</taxon>
        <taxon>Planctomycetia</taxon>
        <taxon>Planctomycetales</taxon>
        <taxon>Planctomycetaceae</taxon>
        <taxon>Gimesia</taxon>
    </lineage>
</organism>
<proteinExistence type="predicted"/>
<dbReference type="EMBL" id="DQAY01000163">
    <property type="protein sequence ID" value="HCO26578.1"/>
    <property type="molecule type" value="Genomic_DNA"/>
</dbReference>
<dbReference type="AlphaFoldDB" id="A0A3D3REQ6"/>
<evidence type="ECO:0000313" key="2">
    <source>
        <dbReference type="Proteomes" id="UP000263642"/>
    </source>
</evidence>
<reference evidence="1 2" key="1">
    <citation type="journal article" date="2018" name="Nat. Biotechnol.">
        <title>A standardized bacterial taxonomy based on genome phylogeny substantially revises the tree of life.</title>
        <authorList>
            <person name="Parks D.H."/>
            <person name="Chuvochina M."/>
            <person name="Waite D.W."/>
            <person name="Rinke C."/>
            <person name="Skarshewski A."/>
            <person name="Chaumeil P.A."/>
            <person name="Hugenholtz P."/>
        </authorList>
    </citation>
    <scope>NUCLEOTIDE SEQUENCE [LARGE SCALE GENOMIC DNA]</scope>
    <source>
        <strain evidence="1">UBA9375</strain>
    </source>
</reference>
<sequence>MRCATSLKAEQTHQKQKTVLLTINSPSLTNRFREEKQESKKTTAVFIPTLKKQEGHPAILSVRFLMAGISVAHFSVIATPAGNAERLHHVRARFRMQRTWHLDQVDDSQRVFGI</sequence>
<comment type="caution">
    <text evidence="1">The sequence shown here is derived from an EMBL/GenBank/DDBJ whole genome shotgun (WGS) entry which is preliminary data.</text>
</comment>
<protein>
    <submittedName>
        <fullName evidence="1">Uncharacterized protein</fullName>
    </submittedName>
</protein>
<dbReference type="Proteomes" id="UP000263642">
    <property type="component" value="Unassembled WGS sequence"/>
</dbReference>